<evidence type="ECO:0000256" key="2">
    <source>
        <dbReference type="SAM" id="MobiDB-lite"/>
    </source>
</evidence>
<keyword evidence="4" id="KW-1185">Reference proteome</keyword>
<keyword evidence="1" id="KW-0175">Coiled coil</keyword>
<dbReference type="AlphaFoldDB" id="A0A151JRH7"/>
<feature type="coiled-coil region" evidence="1">
    <location>
        <begin position="213"/>
        <end position="262"/>
    </location>
</feature>
<evidence type="ECO:0000313" key="3">
    <source>
        <dbReference type="EMBL" id="KYN29979.1"/>
    </source>
</evidence>
<dbReference type="Proteomes" id="UP000078492">
    <property type="component" value="Unassembled WGS sequence"/>
</dbReference>
<proteinExistence type="predicted"/>
<feature type="non-terminal residue" evidence="3">
    <location>
        <position position="1"/>
    </location>
</feature>
<feature type="compositionally biased region" description="Low complexity" evidence="2">
    <location>
        <begin position="159"/>
        <end position="168"/>
    </location>
</feature>
<organism evidence="3 4">
    <name type="scientific">Trachymyrmex cornetzi</name>
    <dbReference type="NCBI Taxonomy" id="471704"/>
    <lineage>
        <taxon>Eukaryota</taxon>
        <taxon>Metazoa</taxon>
        <taxon>Ecdysozoa</taxon>
        <taxon>Arthropoda</taxon>
        <taxon>Hexapoda</taxon>
        <taxon>Insecta</taxon>
        <taxon>Pterygota</taxon>
        <taxon>Neoptera</taxon>
        <taxon>Endopterygota</taxon>
        <taxon>Hymenoptera</taxon>
        <taxon>Apocrita</taxon>
        <taxon>Aculeata</taxon>
        <taxon>Formicoidea</taxon>
        <taxon>Formicidae</taxon>
        <taxon>Myrmicinae</taxon>
        <taxon>Trachymyrmex</taxon>
    </lineage>
</organism>
<name>A0A151JRH7_9HYME</name>
<evidence type="ECO:0000313" key="4">
    <source>
        <dbReference type="Proteomes" id="UP000078492"/>
    </source>
</evidence>
<accession>A0A151JRH7</accession>
<dbReference type="EMBL" id="KQ978589">
    <property type="protein sequence ID" value="KYN29979.1"/>
    <property type="molecule type" value="Genomic_DNA"/>
</dbReference>
<protein>
    <submittedName>
        <fullName evidence="3">Uncharacterized protein</fullName>
    </submittedName>
</protein>
<evidence type="ECO:0000256" key="1">
    <source>
        <dbReference type="SAM" id="Coils"/>
    </source>
</evidence>
<feature type="region of interest" description="Disordered" evidence="2">
    <location>
        <begin position="159"/>
        <end position="188"/>
    </location>
</feature>
<sequence>NIRKTAISNAPNATLPRRRIKKRTIREFYGTIFIWGSPKDSSLAAYAVTADHTRWKFNALLKKYKECVDNNSKSGRSPMTFAYFNEMQEMFGHRKNINCNHIIGSSFFGSKRQSSSFVESDKQISTATKRKQAISSTSESLPTKLSRIECQQELLNMASSAASSETSSDIVSETPLSKERKKSRPGSATYVAKTKLELEKQWLEHLKVLAIKNQKDNEKLKRIDERLQLKEKQLLWKEAVVKRKMEKKEERHRERMRIENEKCQLLKELVDSKHLFSMNDMLSFKK</sequence>
<reference evidence="3 4" key="1">
    <citation type="submission" date="2015-09" db="EMBL/GenBank/DDBJ databases">
        <title>Trachymyrmex cornetzi WGS genome.</title>
        <authorList>
            <person name="Nygaard S."/>
            <person name="Hu H."/>
            <person name="Boomsma J."/>
            <person name="Zhang G."/>
        </authorList>
    </citation>
    <scope>NUCLEOTIDE SEQUENCE [LARGE SCALE GENOMIC DNA]</scope>
    <source>
        <strain evidence="3">Tcor2-1</strain>
        <tissue evidence="3">Whole body</tissue>
    </source>
</reference>
<gene>
    <name evidence="3" type="ORF">ALC57_00575</name>
</gene>